<dbReference type="Proteomes" id="UP001054837">
    <property type="component" value="Unassembled WGS sequence"/>
</dbReference>
<organism evidence="1 2">
    <name type="scientific">Caerostris darwini</name>
    <dbReference type="NCBI Taxonomy" id="1538125"/>
    <lineage>
        <taxon>Eukaryota</taxon>
        <taxon>Metazoa</taxon>
        <taxon>Ecdysozoa</taxon>
        <taxon>Arthropoda</taxon>
        <taxon>Chelicerata</taxon>
        <taxon>Arachnida</taxon>
        <taxon>Araneae</taxon>
        <taxon>Araneomorphae</taxon>
        <taxon>Entelegynae</taxon>
        <taxon>Araneoidea</taxon>
        <taxon>Araneidae</taxon>
        <taxon>Caerostris</taxon>
    </lineage>
</organism>
<evidence type="ECO:0000313" key="2">
    <source>
        <dbReference type="Proteomes" id="UP001054837"/>
    </source>
</evidence>
<dbReference type="EMBL" id="BPLQ01014014">
    <property type="protein sequence ID" value="GIY76545.1"/>
    <property type="molecule type" value="Genomic_DNA"/>
</dbReference>
<evidence type="ECO:0000313" key="1">
    <source>
        <dbReference type="EMBL" id="GIY76545.1"/>
    </source>
</evidence>
<reference evidence="1 2" key="1">
    <citation type="submission" date="2021-06" db="EMBL/GenBank/DDBJ databases">
        <title>Caerostris darwini draft genome.</title>
        <authorList>
            <person name="Kono N."/>
            <person name="Arakawa K."/>
        </authorList>
    </citation>
    <scope>NUCLEOTIDE SEQUENCE [LARGE SCALE GENOMIC DNA]</scope>
</reference>
<name>A0AAV4W542_9ARAC</name>
<proteinExistence type="predicted"/>
<accession>A0AAV4W542</accession>
<comment type="caution">
    <text evidence="1">The sequence shown here is derived from an EMBL/GenBank/DDBJ whole genome shotgun (WGS) entry which is preliminary data.</text>
</comment>
<protein>
    <submittedName>
        <fullName evidence="1">Uncharacterized protein</fullName>
    </submittedName>
</protein>
<gene>
    <name evidence="1" type="ORF">CDAR_48341</name>
</gene>
<dbReference type="AlphaFoldDB" id="A0AAV4W542"/>
<sequence>MHNLSFGKASVVHHCSSMIPSTFFTNNICSFSVSSNCKGRLLWFVRILLRYHLSPWSVSSVSSLSSGSVVEEALNCRFLSFRHVFQFCYSPRTGRILSPEQNFVLLGRRSSNFLYLGVIDFQESVIRLNV</sequence>
<keyword evidence="2" id="KW-1185">Reference proteome</keyword>